<keyword evidence="1" id="KW-0732">Signal</keyword>
<protein>
    <recommendedName>
        <fullName evidence="2">Peptidoglycan binding-like domain-containing protein</fullName>
    </recommendedName>
</protein>
<dbReference type="Pfam" id="PF01471">
    <property type="entry name" value="PG_binding_1"/>
    <property type="match status" value="1"/>
</dbReference>
<reference evidence="3 4" key="1">
    <citation type="submission" date="2014-03" db="EMBL/GenBank/DDBJ databases">
        <title>The draft genome sequence of Marivita geojedonensis KCTC 23882.</title>
        <authorList>
            <person name="Lai Q."/>
            <person name="Shao Z."/>
        </authorList>
    </citation>
    <scope>NUCLEOTIDE SEQUENCE [LARGE SCALE GENOMIC DNA]</scope>
    <source>
        <strain evidence="3 4">DPG-138</strain>
    </source>
</reference>
<dbReference type="EMBL" id="JFKC01000006">
    <property type="protein sequence ID" value="OSQ51160.1"/>
    <property type="molecule type" value="Genomic_DNA"/>
</dbReference>
<sequence>MTRPPSATRAICAMALLGLTACAGSYATDVPDDTLPVPDFASAQIDPPPGVRPDGCWVRDVAPAELETVTRQIEVAPAQFDEAGRQISPARFRTETAQVILRERQELIFETPCPDALTPDLISTLQRALEARGLYRGQITGQMDVPTRLAVRRYQNARGLPSGLLSIQSARALGLLTTPRDQL</sequence>
<evidence type="ECO:0000313" key="4">
    <source>
        <dbReference type="Proteomes" id="UP000193926"/>
    </source>
</evidence>
<dbReference type="SUPFAM" id="SSF47090">
    <property type="entry name" value="PGBD-like"/>
    <property type="match status" value="1"/>
</dbReference>
<dbReference type="InterPro" id="IPR002477">
    <property type="entry name" value="Peptidoglycan-bd-like"/>
</dbReference>
<accession>A0A1X4NLW3</accession>
<dbReference type="Gene3D" id="1.10.101.10">
    <property type="entry name" value="PGBD-like superfamily/PGBD"/>
    <property type="match status" value="1"/>
</dbReference>
<dbReference type="STRING" id="1123756.MGEO_08765"/>
<dbReference type="RefSeq" id="WP_233139775.1">
    <property type="nucleotide sequence ID" value="NZ_JFKC01000006.1"/>
</dbReference>
<proteinExistence type="predicted"/>
<dbReference type="AlphaFoldDB" id="A0A1X4NLW3"/>
<evidence type="ECO:0000256" key="1">
    <source>
        <dbReference type="SAM" id="SignalP"/>
    </source>
</evidence>
<dbReference type="InterPro" id="IPR036366">
    <property type="entry name" value="PGBDSf"/>
</dbReference>
<dbReference type="PROSITE" id="PS51257">
    <property type="entry name" value="PROKAR_LIPOPROTEIN"/>
    <property type="match status" value="1"/>
</dbReference>
<evidence type="ECO:0000259" key="2">
    <source>
        <dbReference type="Pfam" id="PF01471"/>
    </source>
</evidence>
<dbReference type="Proteomes" id="UP000193926">
    <property type="component" value="Unassembled WGS sequence"/>
</dbReference>
<feature type="chain" id="PRO_5012733398" description="Peptidoglycan binding-like domain-containing protein" evidence="1">
    <location>
        <begin position="28"/>
        <end position="183"/>
    </location>
</feature>
<feature type="domain" description="Peptidoglycan binding-like" evidence="2">
    <location>
        <begin position="121"/>
        <end position="161"/>
    </location>
</feature>
<organism evidence="3 4">
    <name type="scientific">Marivita geojedonensis</name>
    <dbReference type="NCBI Taxonomy" id="1123756"/>
    <lineage>
        <taxon>Bacteria</taxon>
        <taxon>Pseudomonadati</taxon>
        <taxon>Pseudomonadota</taxon>
        <taxon>Alphaproteobacteria</taxon>
        <taxon>Rhodobacterales</taxon>
        <taxon>Roseobacteraceae</taxon>
        <taxon>Marivita</taxon>
    </lineage>
</organism>
<comment type="caution">
    <text evidence="3">The sequence shown here is derived from an EMBL/GenBank/DDBJ whole genome shotgun (WGS) entry which is preliminary data.</text>
</comment>
<gene>
    <name evidence="3" type="ORF">MGEO_08765</name>
</gene>
<name>A0A1X4NLW3_9RHOB</name>
<dbReference type="InterPro" id="IPR036365">
    <property type="entry name" value="PGBD-like_sf"/>
</dbReference>
<evidence type="ECO:0000313" key="3">
    <source>
        <dbReference type="EMBL" id="OSQ51160.1"/>
    </source>
</evidence>
<keyword evidence="4" id="KW-1185">Reference proteome</keyword>
<feature type="signal peptide" evidence="1">
    <location>
        <begin position="1"/>
        <end position="27"/>
    </location>
</feature>